<proteinExistence type="predicted"/>
<name>A0ABS5HRL0_9RHOB</name>
<accession>A0ABS5HRL0</accession>
<keyword evidence="3" id="KW-1185">Reference proteome</keyword>
<evidence type="ECO:0000313" key="2">
    <source>
        <dbReference type="EMBL" id="MBR9651621.1"/>
    </source>
</evidence>
<organism evidence="2 3">
    <name type="scientific">Thalassovita aquimarina</name>
    <dbReference type="NCBI Taxonomy" id="2785917"/>
    <lineage>
        <taxon>Bacteria</taxon>
        <taxon>Pseudomonadati</taxon>
        <taxon>Pseudomonadota</taxon>
        <taxon>Alphaproteobacteria</taxon>
        <taxon>Rhodobacterales</taxon>
        <taxon>Roseobacteraceae</taxon>
        <taxon>Thalassovita</taxon>
    </lineage>
</organism>
<keyword evidence="1" id="KW-0812">Transmembrane</keyword>
<keyword evidence="1" id="KW-1133">Transmembrane helix</keyword>
<dbReference type="RefSeq" id="WP_212701138.1">
    <property type="nucleotide sequence ID" value="NZ_JADMKU010000008.1"/>
</dbReference>
<feature type="transmembrane region" description="Helical" evidence="1">
    <location>
        <begin position="21"/>
        <end position="44"/>
    </location>
</feature>
<dbReference type="EMBL" id="JADMKU010000008">
    <property type="protein sequence ID" value="MBR9651621.1"/>
    <property type="molecule type" value="Genomic_DNA"/>
</dbReference>
<gene>
    <name evidence="2" type="ORF">IT775_10855</name>
</gene>
<dbReference type="Proteomes" id="UP001195941">
    <property type="component" value="Unassembled WGS sequence"/>
</dbReference>
<sequence length="187" mass="21439">MRILDRTKRFLRRFGTDTEGSVALESVIVAPFLFWVFLASYVYFDAYRQTSVNIKANYTIGDLLSRETEAVNDSYIDSMQSLFTFLAKTNSSARIRISVAMWDEEDAAFKLDWSEARGGVVAMTDGDINAMASEMPTLIDNERIILVETWSHYKPLFEVGLNESDIYEKSVTSPRFAPQLVWDRYPI</sequence>
<evidence type="ECO:0000256" key="1">
    <source>
        <dbReference type="SAM" id="Phobius"/>
    </source>
</evidence>
<keyword evidence="1" id="KW-0472">Membrane</keyword>
<evidence type="ECO:0000313" key="3">
    <source>
        <dbReference type="Proteomes" id="UP001195941"/>
    </source>
</evidence>
<evidence type="ECO:0008006" key="4">
    <source>
        <dbReference type="Google" id="ProtNLM"/>
    </source>
</evidence>
<reference evidence="2 3" key="1">
    <citation type="journal article" date="2021" name="Arch. Microbiol.">
        <title>Thalassobius aquimarinus sp. nov., isolated from the Sea of Japan seashore.</title>
        <authorList>
            <person name="Kurilenko V.V."/>
            <person name="Romanenko L.A."/>
            <person name="Chernysheva N.Y."/>
            <person name="Velansky P.V."/>
            <person name="Tekutyeva L.A."/>
            <person name="Isaeva M.P."/>
            <person name="Mikhailov V.V."/>
        </authorList>
    </citation>
    <scope>NUCLEOTIDE SEQUENCE [LARGE SCALE GENOMIC DNA]</scope>
    <source>
        <strain evidence="2 3">KMM 8518</strain>
    </source>
</reference>
<comment type="caution">
    <text evidence="2">The sequence shown here is derived from an EMBL/GenBank/DDBJ whole genome shotgun (WGS) entry which is preliminary data.</text>
</comment>
<protein>
    <recommendedName>
        <fullName evidence="4">TadE-like protein</fullName>
    </recommendedName>
</protein>